<dbReference type="Gene3D" id="1.10.10.10">
    <property type="entry name" value="Winged helix-like DNA-binding domain superfamily/Winged helix DNA-binding domain"/>
    <property type="match status" value="1"/>
</dbReference>
<organism evidence="6 7">
    <name type="scientific">Acanthopleuribacter pedis</name>
    <dbReference type="NCBI Taxonomy" id="442870"/>
    <lineage>
        <taxon>Bacteria</taxon>
        <taxon>Pseudomonadati</taxon>
        <taxon>Acidobacteriota</taxon>
        <taxon>Holophagae</taxon>
        <taxon>Acanthopleuribacterales</taxon>
        <taxon>Acanthopleuribacteraceae</taxon>
        <taxon>Acanthopleuribacter</taxon>
    </lineage>
</organism>
<dbReference type="RefSeq" id="WP_207856656.1">
    <property type="nucleotide sequence ID" value="NZ_JAFREP010000002.1"/>
</dbReference>
<feature type="domain" description="Cyclic nucleotide-binding" evidence="4">
    <location>
        <begin position="7"/>
        <end position="92"/>
    </location>
</feature>
<dbReference type="SUPFAM" id="SSF51206">
    <property type="entry name" value="cAMP-binding domain-like"/>
    <property type="match status" value="1"/>
</dbReference>
<evidence type="ECO:0000256" key="2">
    <source>
        <dbReference type="ARBA" id="ARBA00023125"/>
    </source>
</evidence>
<comment type="caution">
    <text evidence="6">The sequence shown here is derived from an EMBL/GenBank/DDBJ whole genome shotgun (WGS) entry which is preliminary data.</text>
</comment>
<dbReference type="GO" id="GO:0003677">
    <property type="term" value="F:DNA binding"/>
    <property type="evidence" value="ECO:0007669"/>
    <property type="project" value="UniProtKB-KW"/>
</dbReference>
<dbReference type="PROSITE" id="PS50042">
    <property type="entry name" value="CNMP_BINDING_3"/>
    <property type="match status" value="1"/>
</dbReference>
<evidence type="ECO:0000313" key="7">
    <source>
        <dbReference type="Proteomes" id="UP000664417"/>
    </source>
</evidence>
<dbReference type="Pfam" id="PF13545">
    <property type="entry name" value="HTH_Crp_2"/>
    <property type="match status" value="1"/>
</dbReference>
<evidence type="ECO:0000256" key="1">
    <source>
        <dbReference type="ARBA" id="ARBA00023015"/>
    </source>
</evidence>
<reference evidence="6" key="1">
    <citation type="submission" date="2021-03" db="EMBL/GenBank/DDBJ databases">
        <authorList>
            <person name="Wang G."/>
        </authorList>
    </citation>
    <scope>NUCLEOTIDE SEQUENCE</scope>
    <source>
        <strain evidence="6">KCTC 12899</strain>
    </source>
</reference>
<dbReference type="InterPro" id="IPR014710">
    <property type="entry name" value="RmlC-like_jellyroll"/>
</dbReference>
<dbReference type="InterPro" id="IPR050397">
    <property type="entry name" value="Env_Response_Regulators"/>
</dbReference>
<dbReference type="InterPro" id="IPR012318">
    <property type="entry name" value="HTH_CRP"/>
</dbReference>
<evidence type="ECO:0000259" key="5">
    <source>
        <dbReference type="PROSITE" id="PS51063"/>
    </source>
</evidence>
<dbReference type="EMBL" id="JAFREP010000002">
    <property type="protein sequence ID" value="MBO1317420.1"/>
    <property type="molecule type" value="Genomic_DNA"/>
</dbReference>
<dbReference type="Proteomes" id="UP000664417">
    <property type="component" value="Unassembled WGS sequence"/>
</dbReference>
<protein>
    <submittedName>
        <fullName evidence="6">Crp/Fnr family transcriptional regulator</fullName>
    </submittedName>
</protein>
<evidence type="ECO:0000259" key="4">
    <source>
        <dbReference type="PROSITE" id="PS50042"/>
    </source>
</evidence>
<dbReference type="InterPro" id="IPR036388">
    <property type="entry name" value="WH-like_DNA-bd_sf"/>
</dbReference>
<dbReference type="AlphaFoldDB" id="A0A8J7QD61"/>
<dbReference type="SMART" id="SM00419">
    <property type="entry name" value="HTH_CRP"/>
    <property type="match status" value="1"/>
</dbReference>
<evidence type="ECO:0000313" key="6">
    <source>
        <dbReference type="EMBL" id="MBO1317420.1"/>
    </source>
</evidence>
<dbReference type="InterPro" id="IPR000595">
    <property type="entry name" value="cNMP-bd_dom"/>
</dbReference>
<dbReference type="PANTHER" id="PTHR24567:SF28">
    <property type="entry name" value="LISTERIOLYSIN REGULATORY PROTEIN"/>
    <property type="match status" value="1"/>
</dbReference>
<dbReference type="PROSITE" id="PS51063">
    <property type="entry name" value="HTH_CRP_2"/>
    <property type="match status" value="1"/>
</dbReference>
<keyword evidence="2" id="KW-0238">DNA-binding</keyword>
<evidence type="ECO:0000256" key="3">
    <source>
        <dbReference type="ARBA" id="ARBA00023163"/>
    </source>
</evidence>
<keyword evidence="7" id="KW-1185">Reference proteome</keyword>
<accession>A0A8J7QD61</accession>
<keyword evidence="3" id="KW-0804">Transcription</keyword>
<dbReference type="SMART" id="SM00100">
    <property type="entry name" value="cNMP"/>
    <property type="match status" value="1"/>
</dbReference>
<sequence length="219" mass="23895">MGARFSLLDNLDEAARAEIIGGASEMSVSAGTAIFHQGEPADACYLVARGRVLLRQLNAAGEQVIHRWAVEGELFGGVAAWSGAAYPLSATANLDTRLYRWPGPGLFALMQAHPALLTHALRYVSRRLIEAQNRLCEQATLSMPARLARRLLALSEGPAPGTRVPIEGLSRRDLAEMCGTTLYSVSRQLRAWQEQGLLVCGRRHIRIIRSEALLRQAGQ</sequence>
<gene>
    <name evidence="6" type="ORF">J3U88_03040</name>
</gene>
<dbReference type="SUPFAM" id="SSF46785">
    <property type="entry name" value="Winged helix' DNA-binding domain"/>
    <property type="match status" value="1"/>
</dbReference>
<dbReference type="InterPro" id="IPR036390">
    <property type="entry name" value="WH_DNA-bd_sf"/>
</dbReference>
<feature type="domain" description="HTH crp-type" evidence="5">
    <location>
        <begin position="141"/>
        <end position="211"/>
    </location>
</feature>
<dbReference type="GO" id="GO:0005829">
    <property type="term" value="C:cytosol"/>
    <property type="evidence" value="ECO:0007669"/>
    <property type="project" value="TreeGrafter"/>
</dbReference>
<dbReference type="GO" id="GO:0003700">
    <property type="term" value="F:DNA-binding transcription factor activity"/>
    <property type="evidence" value="ECO:0007669"/>
    <property type="project" value="TreeGrafter"/>
</dbReference>
<dbReference type="InterPro" id="IPR018490">
    <property type="entry name" value="cNMP-bd_dom_sf"/>
</dbReference>
<dbReference type="Gene3D" id="2.60.120.10">
    <property type="entry name" value="Jelly Rolls"/>
    <property type="match status" value="1"/>
</dbReference>
<dbReference type="Pfam" id="PF00027">
    <property type="entry name" value="cNMP_binding"/>
    <property type="match status" value="1"/>
</dbReference>
<dbReference type="CDD" id="cd00038">
    <property type="entry name" value="CAP_ED"/>
    <property type="match status" value="1"/>
</dbReference>
<proteinExistence type="predicted"/>
<keyword evidence="1" id="KW-0805">Transcription regulation</keyword>
<name>A0A8J7QD61_9BACT</name>
<dbReference type="PANTHER" id="PTHR24567">
    <property type="entry name" value="CRP FAMILY TRANSCRIPTIONAL REGULATORY PROTEIN"/>
    <property type="match status" value="1"/>
</dbReference>